<comment type="subcellular location">
    <subcellularLocation>
        <location evidence="1">Membrane</location>
    </subcellularLocation>
</comment>
<evidence type="ECO:0000256" key="4">
    <source>
        <dbReference type="SAM" id="MobiDB-lite"/>
    </source>
</evidence>
<evidence type="ECO:0000256" key="2">
    <source>
        <dbReference type="ARBA" id="ARBA00023136"/>
    </source>
</evidence>
<evidence type="ECO:0000256" key="3">
    <source>
        <dbReference type="ARBA" id="ARBA00023180"/>
    </source>
</evidence>
<evidence type="ECO:0008006" key="8">
    <source>
        <dbReference type="Google" id="ProtNLM"/>
    </source>
</evidence>
<feature type="transmembrane region" description="Helical" evidence="5">
    <location>
        <begin position="96"/>
        <end position="120"/>
    </location>
</feature>
<name>A0A9W9MMY3_9EURO</name>
<evidence type="ECO:0000256" key="1">
    <source>
        <dbReference type="ARBA" id="ARBA00004370"/>
    </source>
</evidence>
<evidence type="ECO:0000256" key="5">
    <source>
        <dbReference type="SAM" id="Phobius"/>
    </source>
</evidence>
<evidence type="ECO:0000313" key="6">
    <source>
        <dbReference type="EMBL" id="KAJ5204326.1"/>
    </source>
</evidence>
<reference evidence="6" key="2">
    <citation type="journal article" date="2023" name="IMA Fungus">
        <title>Comparative genomic study of the Penicillium genus elucidates a diverse pangenome and 15 lateral gene transfer events.</title>
        <authorList>
            <person name="Petersen C."/>
            <person name="Sorensen T."/>
            <person name="Nielsen M.R."/>
            <person name="Sondergaard T.E."/>
            <person name="Sorensen J.L."/>
            <person name="Fitzpatrick D.A."/>
            <person name="Frisvad J.C."/>
            <person name="Nielsen K.L."/>
        </authorList>
    </citation>
    <scope>NUCLEOTIDE SEQUENCE</scope>
    <source>
        <strain evidence="6">IBT 15544</strain>
    </source>
</reference>
<gene>
    <name evidence="6" type="ORF">N7498_005205</name>
</gene>
<feature type="region of interest" description="Disordered" evidence="4">
    <location>
        <begin position="164"/>
        <end position="189"/>
    </location>
</feature>
<dbReference type="OrthoDB" id="5427091at2759"/>
<feature type="non-terminal residue" evidence="6">
    <location>
        <position position="1"/>
    </location>
</feature>
<dbReference type="GeneID" id="83179568"/>
<protein>
    <recommendedName>
        <fullName evidence="8">PSI domain-containing protein</fullName>
    </recommendedName>
</protein>
<dbReference type="EMBL" id="JAPQKR010000012">
    <property type="protein sequence ID" value="KAJ5204326.1"/>
    <property type="molecule type" value="Genomic_DNA"/>
</dbReference>
<keyword evidence="3" id="KW-0325">Glycoprotein</keyword>
<accession>A0A9W9MMY3</accession>
<proteinExistence type="predicted"/>
<keyword evidence="2 5" id="KW-0472">Membrane</keyword>
<dbReference type="RefSeq" id="XP_058308805.1">
    <property type="nucleotide sequence ID" value="XM_058452267.1"/>
</dbReference>
<keyword evidence="7" id="KW-1185">Reference proteome</keyword>
<keyword evidence="5" id="KW-1133">Transmembrane helix</keyword>
<dbReference type="InterPro" id="IPR002165">
    <property type="entry name" value="Plexin_repeat"/>
</dbReference>
<dbReference type="Pfam" id="PF01437">
    <property type="entry name" value="PSI"/>
    <property type="match status" value="1"/>
</dbReference>
<evidence type="ECO:0000313" key="7">
    <source>
        <dbReference type="Proteomes" id="UP001150904"/>
    </source>
</evidence>
<organism evidence="6 7">
    <name type="scientific">Penicillium cinerascens</name>
    <dbReference type="NCBI Taxonomy" id="70096"/>
    <lineage>
        <taxon>Eukaryota</taxon>
        <taxon>Fungi</taxon>
        <taxon>Dikarya</taxon>
        <taxon>Ascomycota</taxon>
        <taxon>Pezizomycotina</taxon>
        <taxon>Eurotiomycetes</taxon>
        <taxon>Eurotiomycetidae</taxon>
        <taxon>Eurotiales</taxon>
        <taxon>Aspergillaceae</taxon>
        <taxon>Penicillium</taxon>
    </lineage>
</organism>
<dbReference type="Proteomes" id="UP001150904">
    <property type="component" value="Unassembled WGS sequence"/>
</dbReference>
<feature type="compositionally biased region" description="Polar residues" evidence="4">
    <location>
        <begin position="164"/>
        <end position="174"/>
    </location>
</feature>
<sequence length="189" mass="20621">MTLSNPPGNHSNSPLSVLDGSDPLFQICWRRQTCSSCLTGDVPCSWCAISSTCVPNTSHLPILAPLRSSQICPLGAQERWEMRALPFGCNVSITTFLSILIAVLSTFALVGVVYVVVGVVKRVRGRWKEGHYERLEDQERQSSWRGCLGLGTVVSLLASFFGQSRGPTQGQSQDSVEDGHDDTESRPLL</sequence>
<keyword evidence="5" id="KW-0812">Transmembrane</keyword>
<reference evidence="6" key="1">
    <citation type="submission" date="2022-12" db="EMBL/GenBank/DDBJ databases">
        <authorList>
            <person name="Petersen C."/>
        </authorList>
    </citation>
    <scope>NUCLEOTIDE SEQUENCE</scope>
    <source>
        <strain evidence="6">IBT 15544</strain>
    </source>
</reference>
<comment type="caution">
    <text evidence="6">The sequence shown here is derived from an EMBL/GenBank/DDBJ whole genome shotgun (WGS) entry which is preliminary data.</text>
</comment>
<dbReference type="AlphaFoldDB" id="A0A9W9MMY3"/>
<dbReference type="GO" id="GO:0016020">
    <property type="term" value="C:membrane"/>
    <property type="evidence" value="ECO:0007669"/>
    <property type="project" value="UniProtKB-SubCell"/>
</dbReference>